<sequence>MTACCAEATDGAEEAGFRPIGGDRRRYRPAKPVMELLQLAAAVLVCAAVICGFIG</sequence>
<comment type="caution">
    <text evidence="2">The sequence shown here is derived from an EMBL/GenBank/DDBJ whole genome shotgun (WGS) entry which is preliminary data.</text>
</comment>
<evidence type="ECO:0000313" key="3">
    <source>
        <dbReference type="Proteomes" id="UP000469011"/>
    </source>
</evidence>
<keyword evidence="1" id="KW-1133">Transmembrane helix</keyword>
<feature type="transmembrane region" description="Helical" evidence="1">
    <location>
        <begin position="36"/>
        <end position="54"/>
    </location>
</feature>
<proteinExistence type="predicted"/>
<accession>A0A6N9T179</accession>
<evidence type="ECO:0000313" key="2">
    <source>
        <dbReference type="EMBL" id="NDW03816.1"/>
    </source>
</evidence>
<dbReference type="Proteomes" id="UP000469011">
    <property type="component" value="Unassembled WGS sequence"/>
</dbReference>
<protein>
    <submittedName>
        <fullName evidence="2">Uncharacterized protein</fullName>
    </submittedName>
</protein>
<reference evidence="2 3" key="1">
    <citation type="submission" date="2020-01" db="EMBL/GenBank/DDBJ databases">
        <title>Jiella pacifica sp. nov.</title>
        <authorList>
            <person name="Xue Z."/>
            <person name="Zhu S."/>
            <person name="Chen J."/>
            <person name="Yang J."/>
        </authorList>
    </citation>
    <scope>NUCLEOTIDE SEQUENCE [LARGE SCALE GENOMIC DNA]</scope>
    <source>
        <strain evidence="2 3">40Bstr34</strain>
    </source>
</reference>
<gene>
    <name evidence="2" type="ORF">GTK09_05180</name>
</gene>
<organism evidence="2 3">
    <name type="scientific">Jiella pacifica</name>
    <dbReference type="NCBI Taxonomy" id="2696469"/>
    <lineage>
        <taxon>Bacteria</taxon>
        <taxon>Pseudomonadati</taxon>
        <taxon>Pseudomonadota</taxon>
        <taxon>Alphaproteobacteria</taxon>
        <taxon>Hyphomicrobiales</taxon>
        <taxon>Aurantimonadaceae</taxon>
        <taxon>Jiella</taxon>
    </lineage>
</organism>
<keyword evidence="1" id="KW-0812">Transmembrane</keyword>
<keyword evidence="1" id="KW-0472">Membrane</keyword>
<keyword evidence="3" id="KW-1185">Reference proteome</keyword>
<dbReference type="EMBL" id="JAAAMG010000003">
    <property type="protein sequence ID" value="NDW03816.1"/>
    <property type="molecule type" value="Genomic_DNA"/>
</dbReference>
<dbReference type="AlphaFoldDB" id="A0A6N9T179"/>
<evidence type="ECO:0000256" key="1">
    <source>
        <dbReference type="SAM" id="Phobius"/>
    </source>
</evidence>
<dbReference type="RefSeq" id="WP_163461627.1">
    <property type="nucleotide sequence ID" value="NZ_JAAAMG010000003.1"/>
</dbReference>
<name>A0A6N9T179_9HYPH</name>